<keyword evidence="1" id="KW-0732">Signal</keyword>
<sequence length="281" mass="30629">MADRVSLRALGLFVCLLGTSLCAMATPPQRIVSLTPHLTELLFDIGAGDRVVATDDASDYPAEVANLPRVANYRSINLEALLAQKPDLVVAWRSAQARMLGPVERLGIPVFYSEPTDFASLATEMRSLGHLLGLTPRADEQARAYLTRLDALAARYGEPKPLSVFYQLWYPPLTSVNNSTWPGQAITLCGGRNIMAKTGAAYPQVGLEQVIKGNPGLILAGGRDPSVLDHWRQWPMLDAVKHQRLALINADELHRFTPRALNAVEQICEAIEDAHTGQGAD</sequence>
<dbReference type="NCBIfam" id="NF038402">
    <property type="entry name" value="TroA_like"/>
    <property type="match status" value="1"/>
</dbReference>
<reference evidence="2" key="1">
    <citation type="submission" date="2021-07" db="EMBL/GenBank/DDBJ databases">
        <title>Draft genome sequence of carbapenem-resistant Aeromonas spp. in Japan.</title>
        <authorList>
            <person name="Maehana S."/>
            <person name="Suzuki M."/>
            <person name="Kitasato H."/>
        </authorList>
    </citation>
    <scope>NUCLEOTIDE SEQUENCE</scope>
    <source>
        <strain evidence="2">KAM351</strain>
    </source>
</reference>
<comment type="caution">
    <text evidence="2">The sequence shown here is derived from an EMBL/GenBank/DDBJ whole genome shotgun (WGS) entry which is preliminary data.</text>
</comment>
<dbReference type="InterPro" id="IPR054828">
    <property type="entry name" value="Vit_B12_bind_prot"/>
</dbReference>
<dbReference type="PANTHER" id="PTHR30535">
    <property type="entry name" value="VITAMIN B12-BINDING PROTEIN"/>
    <property type="match status" value="1"/>
</dbReference>
<accession>A0A7I8HV36</accession>
<dbReference type="PROSITE" id="PS50983">
    <property type="entry name" value="FE_B12_PBP"/>
    <property type="match status" value="1"/>
</dbReference>
<dbReference type="Proteomes" id="UP000886934">
    <property type="component" value="Unassembled WGS sequence"/>
</dbReference>
<proteinExistence type="predicted"/>
<dbReference type="EMBL" id="BPNN01000008">
    <property type="protein sequence ID" value="GJA62276.1"/>
    <property type="molecule type" value="Genomic_DNA"/>
</dbReference>
<dbReference type="InterPro" id="IPR050902">
    <property type="entry name" value="ABC_Transporter_SBP"/>
</dbReference>
<dbReference type="RefSeq" id="WP_053288531.1">
    <property type="nucleotide sequence ID" value="NZ_AP024136.1"/>
</dbReference>
<dbReference type="AlphaFoldDB" id="A0A7I8HV36"/>
<dbReference type="PANTHER" id="PTHR30535:SF34">
    <property type="entry name" value="MOLYBDATE-BINDING PROTEIN MOLA"/>
    <property type="match status" value="1"/>
</dbReference>
<organism evidence="2 3">
    <name type="scientific">Aeromonas caviae</name>
    <name type="common">Aeromonas punctata</name>
    <dbReference type="NCBI Taxonomy" id="648"/>
    <lineage>
        <taxon>Bacteria</taxon>
        <taxon>Pseudomonadati</taxon>
        <taxon>Pseudomonadota</taxon>
        <taxon>Gammaproteobacteria</taxon>
        <taxon>Aeromonadales</taxon>
        <taxon>Aeromonadaceae</taxon>
        <taxon>Aeromonas</taxon>
    </lineage>
</organism>
<name>A0A7I8HV36_AERCA</name>
<evidence type="ECO:0000313" key="3">
    <source>
        <dbReference type="Proteomes" id="UP000886934"/>
    </source>
</evidence>
<dbReference type="InterPro" id="IPR002491">
    <property type="entry name" value="ABC_transptr_periplasmic_BD"/>
</dbReference>
<dbReference type="CDD" id="cd01144">
    <property type="entry name" value="BtuF"/>
    <property type="match status" value="1"/>
</dbReference>
<protein>
    <submittedName>
        <fullName evidence="2">Cobalamin-binding protein</fullName>
    </submittedName>
</protein>
<dbReference type="Pfam" id="PF01497">
    <property type="entry name" value="Peripla_BP_2"/>
    <property type="match status" value="1"/>
</dbReference>
<evidence type="ECO:0000313" key="2">
    <source>
        <dbReference type="EMBL" id="GJA62276.1"/>
    </source>
</evidence>
<gene>
    <name evidence="2" type="ORF">KAM351_08870</name>
</gene>
<dbReference type="Gene3D" id="3.40.50.1980">
    <property type="entry name" value="Nitrogenase molybdenum iron protein domain"/>
    <property type="match status" value="2"/>
</dbReference>
<evidence type="ECO:0000256" key="1">
    <source>
        <dbReference type="ARBA" id="ARBA00022729"/>
    </source>
</evidence>
<dbReference type="SUPFAM" id="SSF53807">
    <property type="entry name" value="Helical backbone' metal receptor"/>
    <property type="match status" value="1"/>
</dbReference>